<proteinExistence type="predicted"/>
<gene>
    <name evidence="1" type="ORF">QJS10_CPA09g01081</name>
</gene>
<organism evidence="1 2">
    <name type="scientific">Acorus calamus</name>
    <name type="common">Sweet flag</name>
    <dbReference type="NCBI Taxonomy" id="4465"/>
    <lineage>
        <taxon>Eukaryota</taxon>
        <taxon>Viridiplantae</taxon>
        <taxon>Streptophyta</taxon>
        <taxon>Embryophyta</taxon>
        <taxon>Tracheophyta</taxon>
        <taxon>Spermatophyta</taxon>
        <taxon>Magnoliopsida</taxon>
        <taxon>Liliopsida</taxon>
        <taxon>Acoraceae</taxon>
        <taxon>Acorus</taxon>
    </lineage>
</organism>
<sequence>MAVRSVGEGGSSFVNFNEFIESMKKVVVLAKEYTQGLKLEVFTTIQPHLSH</sequence>
<protein>
    <submittedName>
        <fullName evidence="1">Uncharacterized protein</fullName>
    </submittedName>
</protein>
<reference evidence="1" key="1">
    <citation type="journal article" date="2023" name="Nat. Commun.">
        <title>Diploid and tetraploid genomes of Acorus and the evolution of monocots.</title>
        <authorList>
            <person name="Ma L."/>
            <person name="Liu K.W."/>
            <person name="Li Z."/>
            <person name="Hsiao Y.Y."/>
            <person name="Qi Y."/>
            <person name="Fu T."/>
            <person name="Tang G.D."/>
            <person name="Zhang D."/>
            <person name="Sun W.H."/>
            <person name="Liu D.K."/>
            <person name="Li Y."/>
            <person name="Chen G.Z."/>
            <person name="Liu X.D."/>
            <person name="Liao X.Y."/>
            <person name="Jiang Y.T."/>
            <person name="Yu X."/>
            <person name="Hao Y."/>
            <person name="Huang J."/>
            <person name="Zhao X.W."/>
            <person name="Ke S."/>
            <person name="Chen Y.Y."/>
            <person name="Wu W.L."/>
            <person name="Hsu J.L."/>
            <person name="Lin Y.F."/>
            <person name="Huang M.D."/>
            <person name="Li C.Y."/>
            <person name="Huang L."/>
            <person name="Wang Z.W."/>
            <person name="Zhao X."/>
            <person name="Zhong W.Y."/>
            <person name="Peng D.H."/>
            <person name="Ahmad S."/>
            <person name="Lan S."/>
            <person name="Zhang J.S."/>
            <person name="Tsai W.C."/>
            <person name="Van de Peer Y."/>
            <person name="Liu Z.J."/>
        </authorList>
    </citation>
    <scope>NUCLEOTIDE SEQUENCE</scope>
    <source>
        <strain evidence="1">CP</strain>
    </source>
</reference>
<dbReference type="Proteomes" id="UP001180020">
    <property type="component" value="Unassembled WGS sequence"/>
</dbReference>
<comment type="caution">
    <text evidence="1">The sequence shown here is derived from an EMBL/GenBank/DDBJ whole genome shotgun (WGS) entry which is preliminary data.</text>
</comment>
<dbReference type="AlphaFoldDB" id="A0AAV9E459"/>
<evidence type="ECO:0000313" key="2">
    <source>
        <dbReference type="Proteomes" id="UP001180020"/>
    </source>
</evidence>
<accession>A0AAV9E459</accession>
<reference evidence="1" key="2">
    <citation type="submission" date="2023-06" db="EMBL/GenBank/DDBJ databases">
        <authorList>
            <person name="Ma L."/>
            <person name="Liu K.-W."/>
            <person name="Li Z."/>
            <person name="Hsiao Y.-Y."/>
            <person name="Qi Y."/>
            <person name="Fu T."/>
            <person name="Tang G."/>
            <person name="Zhang D."/>
            <person name="Sun W.-H."/>
            <person name="Liu D.-K."/>
            <person name="Li Y."/>
            <person name="Chen G.-Z."/>
            <person name="Liu X.-D."/>
            <person name="Liao X.-Y."/>
            <person name="Jiang Y.-T."/>
            <person name="Yu X."/>
            <person name="Hao Y."/>
            <person name="Huang J."/>
            <person name="Zhao X.-W."/>
            <person name="Ke S."/>
            <person name="Chen Y.-Y."/>
            <person name="Wu W.-L."/>
            <person name="Hsu J.-L."/>
            <person name="Lin Y.-F."/>
            <person name="Huang M.-D."/>
            <person name="Li C.-Y."/>
            <person name="Huang L."/>
            <person name="Wang Z.-W."/>
            <person name="Zhao X."/>
            <person name="Zhong W.-Y."/>
            <person name="Peng D.-H."/>
            <person name="Ahmad S."/>
            <person name="Lan S."/>
            <person name="Zhang J.-S."/>
            <person name="Tsai W.-C."/>
            <person name="Van De Peer Y."/>
            <person name="Liu Z.-J."/>
        </authorList>
    </citation>
    <scope>NUCLEOTIDE SEQUENCE</scope>
    <source>
        <strain evidence="1">CP</strain>
        <tissue evidence="1">Leaves</tissue>
    </source>
</reference>
<dbReference type="EMBL" id="JAUJYO010000009">
    <property type="protein sequence ID" value="KAK1308443.1"/>
    <property type="molecule type" value="Genomic_DNA"/>
</dbReference>
<keyword evidence="2" id="KW-1185">Reference proteome</keyword>
<name>A0AAV9E459_ACOCL</name>
<evidence type="ECO:0000313" key="1">
    <source>
        <dbReference type="EMBL" id="KAK1308443.1"/>
    </source>
</evidence>